<protein>
    <submittedName>
        <fullName evidence="1">Sulfotransferase family protein</fullName>
    </submittedName>
</protein>
<dbReference type="PANTHER" id="PTHR36978">
    <property type="entry name" value="P-LOOP CONTAINING NUCLEOTIDE TRIPHOSPHATE HYDROLASE"/>
    <property type="match status" value="1"/>
</dbReference>
<accession>A0A8T4IWA4</accession>
<organism evidence="1 2">
    <name type="scientific">Streptomyces daliensis</name>
    <dbReference type="NCBI Taxonomy" id="299421"/>
    <lineage>
        <taxon>Bacteria</taxon>
        <taxon>Bacillati</taxon>
        <taxon>Actinomycetota</taxon>
        <taxon>Actinomycetes</taxon>
        <taxon>Kitasatosporales</taxon>
        <taxon>Streptomycetaceae</taxon>
        <taxon>Streptomyces</taxon>
    </lineage>
</organism>
<dbReference type="AlphaFoldDB" id="A0A8T4IWA4"/>
<comment type="caution">
    <text evidence="1">The sequence shown here is derived from an EMBL/GenBank/DDBJ whole genome shotgun (WGS) entry which is preliminary data.</text>
</comment>
<dbReference type="PANTHER" id="PTHR36978:SF4">
    <property type="entry name" value="P-LOOP CONTAINING NUCLEOSIDE TRIPHOSPHATE HYDROLASE PROTEIN"/>
    <property type="match status" value="1"/>
</dbReference>
<reference evidence="1" key="1">
    <citation type="submission" date="2021-04" db="EMBL/GenBank/DDBJ databases">
        <title>Sequencing of actinobacteria type strains.</title>
        <authorList>
            <person name="Nguyen G.-S."/>
            <person name="Wentzel A."/>
        </authorList>
    </citation>
    <scope>NUCLEOTIDE SEQUENCE</scope>
    <source>
        <strain evidence="1">DSM 42095</strain>
    </source>
</reference>
<gene>
    <name evidence="1" type="ORF">KDA82_27635</name>
</gene>
<dbReference type="InterPro" id="IPR027417">
    <property type="entry name" value="P-loop_NTPase"/>
</dbReference>
<dbReference type="Pfam" id="PF17784">
    <property type="entry name" value="Sulfotransfer_4"/>
    <property type="match status" value="1"/>
</dbReference>
<proteinExistence type="predicted"/>
<dbReference type="EMBL" id="JAGSMN010000725">
    <property type="protein sequence ID" value="MBR7676711.1"/>
    <property type="molecule type" value="Genomic_DNA"/>
</dbReference>
<name>A0A8T4IWA4_9ACTN</name>
<evidence type="ECO:0000313" key="2">
    <source>
        <dbReference type="Proteomes" id="UP000675554"/>
    </source>
</evidence>
<dbReference type="SUPFAM" id="SSF52540">
    <property type="entry name" value="P-loop containing nucleoside triphosphate hydrolases"/>
    <property type="match status" value="1"/>
</dbReference>
<evidence type="ECO:0000313" key="1">
    <source>
        <dbReference type="EMBL" id="MBR7676711.1"/>
    </source>
</evidence>
<keyword evidence="2" id="KW-1185">Reference proteome</keyword>
<dbReference type="InterPro" id="IPR040632">
    <property type="entry name" value="Sulfotransfer_4"/>
</dbReference>
<dbReference type="Gene3D" id="3.40.50.300">
    <property type="entry name" value="P-loop containing nucleotide triphosphate hydrolases"/>
    <property type="match status" value="1"/>
</dbReference>
<dbReference type="Proteomes" id="UP000675554">
    <property type="component" value="Unassembled WGS sequence"/>
</dbReference>
<sequence>MLRIIGAGLPRTGTKSTQTALELLGLGPCHHMSEVLTHPEQVDRWLSAGSDGPVDWDHVLEGYVSAVDWPSGLFWRELAQSYPEAKVILTVRDPHRWYTSFRTLAERSDSMREAVEQAPAEIRPLLEGMQRLRPLLDSKGKEIFGPDWRMGQDMSDEDAIVAAYHRHIAAVREEIAPERLLVFDVREGWGPLCAFLGVEPPAGEEFPRLNDTASMGRMFEQMMMEGRVVFPSASAPGTGGQAAG</sequence>